<reference evidence="11 12" key="1">
    <citation type="submission" date="2012-11" db="EMBL/GenBank/DDBJ databases">
        <title>Genome assembly of Thiorhodococcus sp. AK35.</title>
        <authorList>
            <person name="Nupur N."/>
            <person name="Khatri I."/>
            <person name="Subramanian S."/>
            <person name="Pinnaka A."/>
        </authorList>
    </citation>
    <scope>NUCLEOTIDE SEQUENCE [LARGE SCALE GENOMIC DNA]</scope>
    <source>
        <strain evidence="11 12">AK35</strain>
    </source>
</reference>
<evidence type="ECO:0000256" key="1">
    <source>
        <dbReference type="ARBA" id="ARBA00004141"/>
    </source>
</evidence>
<evidence type="ECO:0000256" key="6">
    <source>
        <dbReference type="ARBA" id="ARBA00029447"/>
    </source>
</evidence>
<dbReference type="Pfam" id="PF00672">
    <property type="entry name" value="HAMP"/>
    <property type="match status" value="1"/>
</dbReference>
<dbReference type="Pfam" id="PF00015">
    <property type="entry name" value="MCPsignal"/>
    <property type="match status" value="1"/>
</dbReference>
<dbReference type="GO" id="GO:0007165">
    <property type="term" value="P:signal transduction"/>
    <property type="evidence" value="ECO:0007669"/>
    <property type="project" value="UniProtKB-KW"/>
</dbReference>
<dbReference type="PANTHER" id="PTHR32089">
    <property type="entry name" value="METHYL-ACCEPTING CHEMOTAXIS PROTEIN MCPB"/>
    <property type="match status" value="1"/>
</dbReference>
<feature type="domain" description="Methyl-accepting transducer" evidence="9">
    <location>
        <begin position="131"/>
        <end position="367"/>
    </location>
</feature>
<keyword evidence="12" id="KW-1185">Reference proteome</keyword>
<dbReference type="Pfam" id="PF13682">
    <property type="entry name" value="CZB"/>
    <property type="match status" value="1"/>
</dbReference>
<keyword evidence="4 8" id="KW-0472">Membrane</keyword>
<dbReference type="AlphaFoldDB" id="W9VKV6"/>
<dbReference type="GO" id="GO:0006935">
    <property type="term" value="P:chemotaxis"/>
    <property type="evidence" value="ECO:0007669"/>
    <property type="project" value="UniProtKB-ARBA"/>
</dbReference>
<dbReference type="Gene3D" id="1.20.120.30">
    <property type="entry name" value="Aspartate receptor, ligand-binding domain"/>
    <property type="match status" value="1"/>
</dbReference>
<dbReference type="PANTHER" id="PTHR32089:SF119">
    <property type="entry name" value="METHYL-ACCEPTING CHEMOTAXIS PROTEIN CTPL"/>
    <property type="match status" value="1"/>
</dbReference>
<dbReference type="EMBL" id="AONC01000006">
    <property type="protein sequence ID" value="EXJ16717.1"/>
    <property type="molecule type" value="Genomic_DNA"/>
</dbReference>
<dbReference type="PROSITE" id="PS50111">
    <property type="entry name" value="CHEMOTAXIS_TRANSDUC_2"/>
    <property type="match status" value="1"/>
</dbReference>
<evidence type="ECO:0000256" key="3">
    <source>
        <dbReference type="ARBA" id="ARBA00022989"/>
    </source>
</evidence>
<dbReference type="PROSITE" id="PS50885">
    <property type="entry name" value="HAMP"/>
    <property type="match status" value="1"/>
</dbReference>
<evidence type="ECO:0000256" key="5">
    <source>
        <dbReference type="ARBA" id="ARBA00023224"/>
    </source>
</evidence>
<keyword evidence="2 8" id="KW-0812">Transmembrane</keyword>
<dbReference type="STRING" id="1249627.D779_3394"/>
<dbReference type="InterPro" id="IPR004089">
    <property type="entry name" value="MCPsignal_dom"/>
</dbReference>
<feature type="domain" description="HAMP" evidence="10">
    <location>
        <begin position="75"/>
        <end position="126"/>
    </location>
</feature>
<feature type="transmembrane region" description="Helical" evidence="8">
    <location>
        <begin position="12"/>
        <end position="33"/>
    </location>
</feature>
<dbReference type="PATRIC" id="fig|1249627.3.peg.538"/>
<evidence type="ECO:0000313" key="11">
    <source>
        <dbReference type="EMBL" id="EXJ16717.1"/>
    </source>
</evidence>
<evidence type="ECO:0000256" key="7">
    <source>
        <dbReference type="PROSITE-ProRule" id="PRU00284"/>
    </source>
</evidence>
<comment type="similarity">
    <text evidence="6">Belongs to the methyl-accepting chemotaxis (MCP) protein family.</text>
</comment>
<accession>W9VKV6</accession>
<comment type="subcellular location">
    <subcellularLocation>
        <location evidence="1">Membrane</location>
        <topology evidence="1">Multi-pass membrane protein</topology>
    </subcellularLocation>
</comment>
<keyword evidence="5 7" id="KW-0807">Transducer</keyword>
<organism evidence="11 12">
    <name type="scientific">Imhoffiella purpurea</name>
    <dbReference type="NCBI Taxonomy" id="1249627"/>
    <lineage>
        <taxon>Bacteria</taxon>
        <taxon>Pseudomonadati</taxon>
        <taxon>Pseudomonadota</taxon>
        <taxon>Gammaproteobacteria</taxon>
        <taxon>Chromatiales</taxon>
        <taxon>Chromatiaceae</taxon>
        <taxon>Imhoffiella</taxon>
    </lineage>
</organism>
<comment type="caution">
    <text evidence="11">The sequence shown here is derived from an EMBL/GenBank/DDBJ whole genome shotgun (WGS) entry which is preliminary data.</text>
</comment>
<protein>
    <recommendedName>
        <fullName evidence="13">Methyl-accepting chemotaxis protein</fullName>
    </recommendedName>
</protein>
<dbReference type="SMART" id="SM00283">
    <property type="entry name" value="MA"/>
    <property type="match status" value="1"/>
</dbReference>
<evidence type="ECO:0000256" key="2">
    <source>
        <dbReference type="ARBA" id="ARBA00022692"/>
    </source>
</evidence>
<dbReference type="Proteomes" id="UP000019460">
    <property type="component" value="Unassembled WGS sequence"/>
</dbReference>
<proteinExistence type="inferred from homology"/>
<dbReference type="GO" id="GO:0016020">
    <property type="term" value="C:membrane"/>
    <property type="evidence" value="ECO:0007669"/>
    <property type="project" value="UniProtKB-SubCell"/>
</dbReference>
<dbReference type="Gene3D" id="1.10.287.950">
    <property type="entry name" value="Methyl-accepting chemotaxis protein"/>
    <property type="match status" value="1"/>
</dbReference>
<evidence type="ECO:0000256" key="8">
    <source>
        <dbReference type="SAM" id="Phobius"/>
    </source>
</evidence>
<gene>
    <name evidence="11" type="ORF">D779_3394</name>
</gene>
<evidence type="ECO:0000313" key="12">
    <source>
        <dbReference type="Proteomes" id="UP000019460"/>
    </source>
</evidence>
<evidence type="ECO:0000259" key="9">
    <source>
        <dbReference type="PROSITE" id="PS50111"/>
    </source>
</evidence>
<dbReference type="eggNOG" id="COG0840">
    <property type="taxonomic scope" value="Bacteria"/>
</dbReference>
<feature type="transmembrane region" description="Helical" evidence="8">
    <location>
        <begin position="53"/>
        <end position="72"/>
    </location>
</feature>
<dbReference type="SUPFAM" id="SSF58104">
    <property type="entry name" value="Methyl-accepting chemotaxis protein (MCP) signaling domain"/>
    <property type="match status" value="1"/>
</dbReference>
<evidence type="ECO:0000256" key="4">
    <source>
        <dbReference type="ARBA" id="ARBA00023136"/>
    </source>
</evidence>
<name>W9VKV6_9GAMM</name>
<evidence type="ECO:0008006" key="13">
    <source>
        <dbReference type="Google" id="ProtNLM"/>
    </source>
</evidence>
<sequence length="524" mass="56305">MISGFSVGVRLIILVCCGLLFGLAIGFLTAFLFWGRPVDPGTLGVAADYPWSFGAGILGIFILFVLMSWSVICDIRSPLQNLSQSMRRIAEDGCVDPLGGFDRNDEIGRMSAALQQLLGRMRDFLVAVQCELSGLVLAGEGLSSTGARVSRQMHRLDRETSLVASAVKRMSASAEEIARNVGATAKNSGDLDRQALAGREVVDGALVAIETLAAGIRDAGDRVGRLAQDAEGIRSAVETIHGIADQTHLLALDAASEAAKAGERGRGFSILAEDARELARRTQLSADEIRLRIERLDQDVGETLDRMKSCLDSTGEGLRLATEARQTLDSIHDSATAIGALSAQIARASLDQSRVSEEVARTMVDMDRIAAAMLDLGGESAGRNGRFGSALAKVVDALGAFHTVDDWAYQIAAAKTAHLLWKMRVRAFLDGHLELSADESMSHLDCGLGRWLEALSARRTRLPEALVAIAAPHQSLHRLVGQIVELERAGHASEAERLFDQFEQDSMAILEGLDRALLDVGRWG</sequence>
<keyword evidence="3 8" id="KW-1133">Transmembrane helix</keyword>
<dbReference type="InterPro" id="IPR025991">
    <property type="entry name" value="Chemoreceptor_zinc-bind_dom"/>
</dbReference>
<dbReference type="InterPro" id="IPR003660">
    <property type="entry name" value="HAMP_dom"/>
</dbReference>
<evidence type="ECO:0000259" key="10">
    <source>
        <dbReference type="PROSITE" id="PS50885"/>
    </source>
</evidence>